<dbReference type="eggNOG" id="COG0457">
    <property type="taxonomic scope" value="Bacteria"/>
</dbReference>
<dbReference type="RefSeq" id="WP_012784756.1">
    <property type="nucleotide sequence ID" value="NC_013131.1"/>
</dbReference>
<dbReference type="OrthoDB" id="580767at2"/>
<dbReference type="SUPFAM" id="SSF48452">
    <property type="entry name" value="TPR-like"/>
    <property type="match status" value="2"/>
</dbReference>
<dbReference type="NCBIfam" id="NF047398">
    <property type="entry name" value="AAA_KGGVGR"/>
    <property type="match status" value="1"/>
</dbReference>
<feature type="domain" description="DUF7779" evidence="2">
    <location>
        <begin position="728"/>
        <end position="813"/>
    </location>
</feature>
<dbReference type="Pfam" id="PF00931">
    <property type="entry name" value="NB-ARC"/>
    <property type="match status" value="1"/>
</dbReference>
<dbReference type="Pfam" id="PF25000">
    <property type="entry name" value="DUF7779"/>
    <property type="match status" value="1"/>
</dbReference>
<dbReference type="SUPFAM" id="SSF52540">
    <property type="entry name" value="P-loop containing nucleoside triphosphate hydrolases"/>
    <property type="match status" value="2"/>
</dbReference>
<dbReference type="InterPro" id="IPR027417">
    <property type="entry name" value="P-loop_NTPase"/>
</dbReference>
<dbReference type="InterPro" id="IPR056681">
    <property type="entry name" value="DUF7779"/>
</dbReference>
<dbReference type="InterPro" id="IPR002182">
    <property type="entry name" value="NB-ARC"/>
</dbReference>
<name>C7PXB0_CATAD</name>
<dbReference type="PANTHER" id="PTHR46082">
    <property type="entry name" value="ATP/GTP-BINDING PROTEIN-RELATED"/>
    <property type="match status" value="1"/>
</dbReference>
<evidence type="ECO:0000313" key="3">
    <source>
        <dbReference type="EMBL" id="ACU69461.1"/>
    </source>
</evidence>
<gene>
    <name evidence="3" type="ordered locus">Caci_0515</name>
</gene>
<dbReference type="GO" id="GO:0043531">
    <property type="term" value="F:ADP binding"/>
    <property type="evidence" value="ECO:0007669"/>
    <property type="project" value="InterPro"/>
</dbReference>
<evidence type="ECO:0000313" key="4">
    <source>
        <dbReference type="Proteomes" id="UP000000851"/>
    </source>
</evidence>
<evidence type="ECO:0000259" key="1">
    <source>
        <dbReference type="Pfam" id="PF00931"/>
    </source>
</evidence>
<dbReference type="Pfam" id="PF13424">
    <property type="entry name" value="TPR_12"/>
    <property type="match status" value="2"/>
</dbReference>
<accession>C7PXB0</accession>
<dbReference type="NCBIfam" id="NF040586">
    <property type="entry name" value="FxSxx_TPR"/>
    <property type="match status" value="1"/>
</dbReference>
<keyword evidence="4" id="KW-1185">Reference proteome</keyword>
<protein>
    <submittedName>
        <fullName evidence="3">Putative ATP/GTP-binding protein</fullName>
    </submittedName>
</protein>
<organism evidence="3 4">
    <name type="scientific">Catenulispora acidiphila (strain DSM 44928 / JCM 14897 / NBRC 102108 / NRRL B-24433 / ID139908)</name>
    <dbReference type="NCBI Taxonomy" id="479433"/>
    <lineage>
        <taxon>Bacteria</taxon>
        <taxon>Bacillati</taxon>
        <taxon>Actinomycetota</taxon>
        <taxon>Actinomycetes</taxon>
        <taxon>Catenulisporales</taxon>
        <taxon>Catenulisporaceae</taxon>
        <taxon>Catenulispora</taxon>
    </lineage>
</organism>
<dbReference type="Gene3D" id="3.40.50.300">
    <property type="entry name" value="P-loop containing nucleotide triphosphate hydrolases"/>
    <property type="match status" value="2"/>
</dbReference>
<dbReference type="Proteomes" id="UP000000851">
    <property type="component" value="Chromosome"/>
</dbReference>
<reference evidence="3 4" key="1">
    <citation type="journal article" date="2009" name="Stand. Genomic Sci.">
        <title>Complete genome sequence of Catenulispora acidiphila type strain (ID 139908).</title>
        <authorList>
            <person name="Copeland A."/>
            <person name="Lapidus A."/>
            <person name="Glavina Del Rio T."/>
            <person name="Nolan M."/>
            <person name="Lucas S."/>
            <person name="Chen F."/>
            <person name="Tice H."/>
            <person name="Cheng J.F."/>
            <person name="Bruce D."/>
            <person name="Goodwin L."/>
            <person name="Pitluck S."/>
            <person name="Mikhailova N."/>
            <person name="Pati A."/>
            <person name="Ivanova N."/>
            <person name="Mavromatis K."/>
            <person name="Chen A."/>
            <person name="Palaniappan K."/>
            <person name="Chain P."/>
            <person name="Land M."/>
            <person name="Hauser L."/>
            <person name="Chang Y.J."/>
            <person name="Jeffries C.D."/>
            <person name="Chertkov O."/>
            <person name="Brettin T."/>
            <person name="Detter J.C."/>
            <person name="Han C."/>
            <person name="Ali Z."/>
            <person name="Tindall B.J."/>
            <person name="Goker M."/>
            <person name="Bristow J."/>
            <person name="Eisen J.A."/>
            <person name="Markowitz V."/>
            <person name="Hugenholtz P."/>
            <person name="Kyrpides N.C."/>
            <person name="Klenk H.P."/>
        </authorList>
    </citation>
    <scope>NUCLEOTIDE SEQUENCE [LARGE SCALE GENOMIC DNA]</scope>
    <source>
        <strain evidence="4">DSM 44928 / JCM 14897 / NBRC 102108 / NRRL B-24433 / ID139908</strain>
    </source>
</reference>
<dbReference type="KEGG" id="cai:Caci_0515"/>
<dbReference type="Pfam" id="PF13374">
    <property type="entry name" value="TPR_10"/>
    <property type="match status" value="2"/>
</dbReference>
<dbReference type="Gene3D" id="1.25.40.10">
    <property type="entry name" value="Tetratricopeptide repeat domain"/>
    <property type="match status" value="2"/>
</dbReference>
<dbReference type="HOGENOM" id="CLU_000288_125_8_11"/>
<dbReference type="eggNOG" id="COG1192">
    <property type="taxonomic scope" value="Bacteria"/>
</dbReference>
<dbReference type="InterPro" id="IPR053137">
    <property type="entry name" value="NLR-like"/>
</dbReference>
<dbReference type="InterPro" id="IPR011990">
    <property type="entry name" value="TPR-like_helical_dom_sf"/>
</dbReference>
<proteinExistence type="predicted"/>
<feature type="domain" description="NB-ARC" evidence="1">
    <location>
        <begin position="492"/>
        <end position="646"/>
    </location>
</feature>
<dbReference type="STRING" id="479433.Caci_0515"/>
<dbReference type="EMBL" id="CP001700">
    <property type="protein sequence ID" value="ACU69461.1"/>
    <property type="molecule type" value="Genomic_DNA"/>
</dbReference>
<dbReference type="PANTHER" id="PTHR46082:SF6">
    <property type="entry name" value="AAA+ ATPASE DOMAIN-CONTAINING PROTEIN-RELATED"/>
    <property type="match status" value="1"/>
</dbReference>
<sequence>MPEREGRVLTFYSYKGGCGRTMALANTAWILAANGRRVAVIDWDLESPGLHRYFPAPVLDPTALNGNLGVIDMVRDFEWAASRDEVPDPAQWYMDNARIRDLAISLRWPFPGGGCIHFVSAGLQNRAYSAAVGSLDWDRFYADLGGGRLFDAMRRDMIENYDYTLIDSRTGFSDVADICTIHLPDVLVDCFTLNNQSIEGAAKVARSVHEHNRRRAIRILPVPMRVDDGEKEKADAGRAAARARFEGFPQVDDPADAVRYWGAVEIPYRPFYAYEETLAVFGDSPGLTTSLLAAYERLTGELTGGTVTSLPPIDDTRRISILDIVTRRRETVPEEVTVAYIAEDRMWADWTAGVLRRSGVGASVRVLTPGIVTLPADGQRRRVLAIASTDFAGSGHALAAARTLAGPEQLTAVLVSEPRADDRLGGLPSVDLHGLPEGPATARLLRALGKTDAEAVVSGVTGEQTGGARFPAATPRVWSAPGRNATFTGRDAMLEKLRDGIVGSSSAVILPLALHGLGGVGKTQLALEYAHRFKADYDLVWWIEAEQPDFIDTSLADLAIRLGLRGGDNVPEAAEAAREALRRGTPYNRWLVVYDNALEPEVLTPYLPDLPGDGTGHILITSRIQSWSRVANSLEVDVFTPEESVRHLTRAVPGLAQADAAAIAELVDNLPLAVESAASWLATTGTPVATYLESLAEETTRVLSLGRPETYPVSLAVTWNLALQRLREREPAATRLLELAAFMNPDGIAMDLVQSDEMVIALHPFNEFVTERMVIGNVVREIVVLSLIKVDPNTNALRMHRLVQEAVKATLDDGSAQETIHEVHRILAGARPQFGDTDNPENWPRYQIIWPHLSPSRAIDCEEEPVRQLLIDRVRFLWKTGDYAHALDFGRTLEKRWAERIEDYGSESTAGLALNRQFLNLRCQLATVLRLRGEFRWAYDLDVEVLAEQQRVLPPRHPHTLLTAIGLAADLRGLGRFDDALEMDKATYADHKQAFWEDHPRALLSAHNLAVSYRLVGDFAQARAIDQDTLNRRKAVLGDRHPAALFSAAHLARDLRETGHFEVSVELLRSTLADYRDVVGENAPETLRTAKSLAVSLRKADHLEEALALSRDTYEHYLADYAPHNPDVLACAVNLAADFAATGDARSAVKIMDETLRAYRENLGRDHPYTLVSLNNLGAFTRQAGIPDRARRHIKAAHGGFDAWLGPEHPYTLAAAANLTNSMVDAGELEEAETMELAAAGIFEATLGADHPDTLAVSANRVATLKAMAREAEANTLRAGVMAALERTLGAEHGITRALAEGRRLDFDLEPQPT</sequence>
<evidence type="ECO:0000259" key="2">
    <source>
        <dbReference type="Pfam" id="PF25000"/>
    </source>
</evidence>
<dbReference type="InParanoid" id="C7PXB0"/>